<dbReference type="SUPFAM" id="SSF52540">
    <property type="entry name" value="P-loop containing nucleoside triphosphate hydrolases"/>
    <property type="match status" value="1"/>
</dbReference>
<dbReference type="Gene3D" id="3.40.50.300">
    <property type="entry name" value="P-loop containing nucleotide triphosphate hydrolases"/>
    <property type="match status" value="1"/>
</dbReference>
<keyword evidence="2" id="KW-0547">Nucleotide-binding</keyword>
<comment type="caution">
    <text evidence="2">The sequence shown here is derived from an EMBL/GenBank/DDBJ whole genome shotgun (WGS) entry which is preliminary data.</text>
</comment>
<keyword evidence="2" id="KW-0067">ATP-binding</keyword>
<dbReference type="GO" id="GO:0016887">
    <property type="term" value="F:ATP hydrolysis activity"/>
    <property type="evidence" value="ECO:0007669"/>
    <property type="project" value="InterPro"/>
</dbReference>
<dbReference type="EMBL" id="WXEX01000013">
    <property type="protein sequence ID" value="MZP44106.1"/>
    <property type="molecule type" value="Genomic_DNA"/>
</dbReference>
<keyword evidence="3" id="KW-1185">Reference proteome</keyword>
<dbReference type="RefSeq" id="WP_161262679.1">
    <property type="nucleotide sequence ID" value="NZ_JAFBDC010000012.1"/>
</dbReference>
<dbReference type="InterPro" id="IPR003439">
    <property type="entry name" value="ABC_transporter-like_ATP-bd"/>
</dbReference>
<organism evidence="2 3">
    <name type="scientific">Heliomicrobium gestii</name>
    <name type="common">Heliobacterium gestii</name>
    <dbReference type="NCBI Taxonomy" id="2699"/>
    <lineage>
        <taxon>Bacteria</taxon>
        <taxon>Bacillati</taxon>
        <taxon>Bacillota</taxon>
        <taxon>Clostridia</taxon>
        <taxon>Eubacteriales</taxon>
        <taxon>Heliobacteriaceae</taxon>
        <taxon>Heliomicrobium</taxon>
    </lineage>
</organism>
<dbReference type="OrthoDB" id="2080768at2"/>
<dbReference type="Proteomes" id="UP000471031">
    <property type="component" value="Unassembled WGS sequence"/>
</dbReference>
<proteinExistence type="predicted"/>
<gene>
    <name evidence="2" type="ORF">GTO89_13790</name>
</gene>
<accession>A0A845LMJ2</accession>
<feature type="domain" description="ABC transporter" evidence="1">
    <location>
        <begin position="6"/>
        <end position="208"/>
    </location>
</feature>
<evidence type="ECO:0000313" key="3">
    <source>
        <dbReference type="Proteomes" id="UP000471031"/>
    </source>
</evidence>
<dbReference type="PROSITE" id="PS50893">
    <property type="entry name" value="ABC_TRANSPORTER_2"/>
    <property type="match status" value="1"/>
</dbReference>
<evidence type="ECO:0000313" key="2">
    <source>
        <dbReference type="EMBL" id="MZP44106.1"/>
    </source>
</evidence>
<protein>
    <submittedName>
        <fullName evidence="2">ATP-binding cassette domain-containing protein</fullName>
    </submittedName>
</protein>
<dbReference type="GO" id="GO:0005524">
    <property type="term" value="F:ATP binding"/>
    <property type="evidence" value="ECO:0007669"/>
    <property type="project" value="UniProtKB-KW"/>
</dbReference>
<dbReference type="PANTHER" id="PTHR43038">
    <property type="entry name" value="ATP-BINDING CASSETTE, SUB-FAMILY H, MEMBER 1"/>
    <property type="match status" value="1"/>
</dbReference>
<dbReference type="AlphaFoldDB" id="A0A845LMJ2"/>
<dbReference type="PANTHER" id="PTHR43038:SF3">
    <property type="entry name" value="ABC TRANSPORTER G FAMILY MEMBER 20 ISOFORM X1"/>
    <property type="match status" value="1"/>
</dbReference>
<reference evidence="2 3" key="1">
    <citation type="submission" date="2020-01" db="EMBL/GenBank/DDBJ databases">
        <title>Whole genome sequence of Heliobacterium gestii DSM 11169.</title>
        <authorList>
            <person name="Kyndt J.A."/>
            <person name="Meyer T.E."/>
        </authorList>
    </citation>
    <scope>NUCLEOTIDE SEQUENCE [LARGE SCALE GENOMIC DNA]</scope>
    <source>
        <strain evidence="2 3">DSM 11169</strain>
    </source>
</reference>
<dbReference type="Pfam" id="PF00005">
    <property type="entry name" value="ABC_tran"/>
    <property type="match status" value="1"/>
</dbReference>
<sequence length="208" mass="23441">MAQTLLELKNVSLGRPDRPLLQDISLHIEDAGLTGIYLPDGDARWSLFQVMTGLTRPTAGEVNLHCGRVGFVPERFFLYADLTVEENVRFVASAFSVPERQIDGRMEGLLSFCHLQDQAKRRAAALSFTGKMFLQLAAFLSVDPDLIILDEATREMPSRERERFWQVLAESCAAEAHPVRAIAFLSHNRDEVGRCHRQIDLGNRKGEF</sequence>
<name>A0A845LMJ2_HELGE</name>
<evidence type="ECO:0000259" key="1">
    <source>
        <dbReference type="PROSITE" id="PS50893"/>
    </source>
</evidence>
<dbReference type="InterPro" id="IPR027417">
    <property type="entry name" value="P-loop_NTPase"/>
</dbReference>